<accession>A0AAD8L0X8</accession>
<keyword evidence="2" id="KW-1185">Reference proteome</keyword>
<reference evidence="1" key="1">
    <citation type="journal article" date="2023" name="bioRxiv">
        <title>Improved chromosome-level genome assembly for marigold (Tagetes erecta).</title>
        <authorList>
            <person name="Jiang F."/>
            <person name="Yuan L."/>
            <person name="Wang S."/>
            <person name="Wang H."/>
            <person name="Xu D."/>
            <person name="Wang A."/>
            <person name="Fan W."/>
        </authorList>
    </citation>
    <scope>NUCLEOTIDE SEQUENCE</scope>
    <source>
        <strain evidence="1">WSJ</strain>
        <tissue evidence="1">Leaf</tissue>
    </source>
</reference>
<evidence type="ECO:0000313" key="2">
    <source>
        <dbReference type="Proteomes" id="UP001229421"/>
    </source>
</evidence>
<dbReference type="AlphaFoldDB" id="A0AAD8L0X8"/>
<name>A0AAD8L0X8_TARER</name>
<dbReference type="Proteomes" id="UP001229421">
    <property type="component" value="Unassembled WGS sequence"/>
</dbReference>
<sequence length="86" mass="9858">MGEELTRAATKAQQKFPENHMEIRGKRLFNAVELISHLIEFMYQLRDAAVGICIREKNMSSTTIFSTIVDGFLLSLVVDEFCNYNL</sequence>
<protein>
    <submittedName>
        <fullName evidence="1">Uncharacterized protein</fullName>
    </submittedName>
</protein>
<gene>
    <name evidence="1" type="ORF">QVD17_12278</name>
</gene>
<comment type="caution">
    <text evidence="1">The sequence shown here is derived from an EMBL/GenBank/DDBJ whole genome shotgun (WGS) entry which is preliminary data.</text>
</comment>
<evidence type="ECO:0000313" key="1">
    <source>
        <dbReference type="EMBL" id="KAK1429927.1"/>
    </source>
</evidence>
<dbReference type="EMBL" id="JAUHHV010000003">
    <property type="protein sequence ID" value="KAK1429927.1"/>
    <property type="molecule type" value="Genomic_DNA"/>
</dbReference>
<organism evidence="1 2">
    <name type="scientific">Tagetes erecta</name>
    <name type="common">African marigold</name>
    <dbReference type="NCBI Taxonomy" id="13708"/>
    <lineage>
        <taxon>Eukaryota</taxon>
        <taxon>Viridiplantae</taxon>
        <taxon>Streptophyta</taxon>
        <taxon>Embryophyta</taxon>
        <taxon>Tracheophyta</taxon>
        <taxon>Spermatophyta</taxon>
        <taxon>Magnoliopsida</taxon>
        <taxon>eudicotyledons</taxon>
        <taxon>Gunneridae</taxon>
        <taxon>Pentapetalae</taxon>
        <taxon>asterids</taxon>
        <taxon>campanulids</taxon>
        <taxon>Asterales</taxon>
        <taxon>Asteraceae</taxon>
        <taxon>Asteroideae</taxon>
        <taxon>Heliantheae alliance</taxon>
        <taxon>Tageteae</taxon>
        <taxon>Tagetes</taxon>
    </lineage>
</organism>
<proteinExistence type="predicted"/>